<dbReference type="Gene3D" id="3.90.230.10">
    <property type="entry name" value="Creatinase/methionine aminopeptidase superfamily"/>
    <property type="match status" value="1"/>
</dbReference>
<dbReference type="Gene3D" id="3.40.350.10">
    <property type="entry name" value="Creatinase/prolidase N-terminal domain"/>
    <property type="match status" value="1"/>
</dbReference>
<dbReference type="InterPro" id="IPR001131">
    <property type="entry name" value="Peptidase_M24B_aminopep-P_CS"/>
</dbReference>
<dbReference type="Proteomes" id="UP001197974">
    <property type="component" value="Chromosome"/>
</dbReference>
<organism evidence="8 9">
    <name type="scientific">Bacillus carboniphilus</name>
    <dbReference type="NCBI Taxonomy" id="86663"/>
    <lineage>
        <taxon>Bacteria</taxon>
        <taxon>Bacillati</taxon>
        <taxon>Bacillota</taxon>
        <taxon>Bacilli</taxon>
        <taxon>Bacillales</taxon>
        <taxon>Bacillaceae</taxon>
        <taxon>Bacillus</taxon>
    </lineage>
</organism>
<reference evidence="8 9" key="1">
    <citation type="submission" date="2023-06" db="EMBL/GenBank/DDBJ databases">
        <title>Five Gram-positive bacteria isolated from mangrove sediments in Shenzhen, Guangdong, China.</title>
        <authorList>
            <person name="Yu S."/>
            <person name="Zheng W."/>
            <person name="Huang Y."/>
        </authorList>
    </citation>
    <scope>NUCLEOTIDE SEQUENCE [LARGE SCALE GENOMIC DNA]</scope>
    <source>
        <strain evidence="8 9">SaN35-3</strain>
    </source>
</reference>
<dbReference type="RefSeq" id="WP_226538986.1">
    <property type="nucleotide sequence ID" value="NZ_CP129013.1"/>
</dbReference>
<sequence length="367" mass="41424">MKQRILNVQQWLSTNHLDLAFISSSENVFYLSGFLCEPHERLLGIFVFSSGDPFLVCPTMEVSQAKEAGWDFSIVSYTDHQDPWELIRLKMSEKEINSPTKMAIEKEFLTYKRTEEISAIFNEVSISSIDEKMNELRVIKSEEELTILRKAAYFADLGIKIGQDALKENITELEVIASIEYELKKQGIREMSFSTLVLFGEKSGQPHGNPGNRKLRKGDFVLFDLGVVYQGYCSDISRTVVFDEANDQQKKIYDTVYKAQLEALNVCKPGAKIGDIDRAARKFIGNAGFGELFPHRIGHGLGLNVHEFPSLNESNLDVLKEGMVFTVEPGIYDEQLGGVRIEDDVVITANGNELLTKSSKEFQVIKK</sequence>
<name>A0ABY9JUS4_9BACI</name>
<dbReference type="Pfam" id="PF01321">
    <property type="entry name" value="Creatinase_N"/>
    <property type="match status" value="1"/>
</dbReference>
<dbReference type="Pfam" id="PF00557">
    <property type="entry name" value="Peptidase_M24"/>
    <property type="match status" value="1"/>
</dbReference>
<keyword evidence="3" id="KW-0479">Metal-binding</keyword>
<dbReference type="InterPro" id="IPR036005">
    <property type="entry name" value="Creatinase/aminopeptidase-like"/>
</dbReference>
<feature type="domain" description="Creatinase N-terminal" evidence="7">
    <location>
        <begin position="4"/>
        <end position="139"/>
    </location>
</feature>
<dbReference type="PANTHER" id="PTHR46112">
    <property type="entry name" value="AMINOPEPTIDASE"/>
    <property type="match status" value="1"/>
</dbReference>
<dbReference type="InterPro" id="IPR000587">
    <property type="entry name" value="Creatinase_N"/>
</dbReference>
<feature type="domain" description="Peptidase M24" evidence="6">
    <location>
        <begin position="148"/>
        <end position="349"/>
    </location>
</feature>
<keyword evidence="4" id="KW-0378">Hydrolase</keyword>
<dbReference type="PROSITE" id="PS00491">
    <property type="entry name" value="PROLINE_PEPTIDASE"/>
    <property type="match status" value="1"/>
</dbReference>
<dbReference type="PRINTS" id="PR00599">
    <property type="entry name" value="MAPEPTIDASE"/>
</dbReference>
<proteinExistence type="inferred from homology"/>
<dbReference type="InterPro" id="IPR050659">
    <property type="entry name" value="Peptidase_M24B"/>
</dbReference>
<dbReference type="InterPro" id="IPR000994">
    <property type="entry name" value="Pept_M24"/>
</dbReference>
<keyword evidence="5" id="KW-0464">Manganese</keyword>
<dbReference type="InterPro" id="IPR001714">
    <property type="entry name" value="Pept_M24_MAP"/>
</dbReference>
<evidence type="ECO:0000256" key="3">
    <source>
        <dbReference type="ARBA" id="ARBA00022723"/>
    </source>
</evidence>
<keyword evidence="9" id="KW-1185">Reference proteome</keyword>
<evidence type="ECO:0000313" key="8">
    <source>
        <dbReference type="EMBL" id="WLR43162.1"/>
    </source>
</evidence>
<comment type="cofactor">
    <cofactor evidence="1">
        <name>Mn(2+)</name>
        <dbReference type="ChEBI" id="CHEBI:29035"/>
    </cofactor>
</comment>
<dbReference type="SUPFAM" id="SSF55920">
    <property type="entry name" value="Creatinase/aminopeptidase"/>
    <property type="match status" value="1"/>
</dbReference>
<dbReference type="EMBL" id="CP129013">
    <property type="protein sequence ID" value="WLR43162.1"/>
    <property type="molecule type" value="Genomic_DNA"/>
</dbReference>
<evidence type="ECO:0000259" key="7">
    <source>
        <dbReference type="Pfam" id="PF01321"/>
    </source>
</evidence>
<evidence type="ECO:0000256" key="4">
    <source>
        <dbReference type="ARBA" id="ARBA00022801"/>
    </source>
</evidence>
<comment type="similarity">
    <text evidence="2">Belongs to the peptidase M24B family.</text>
</comment>
<protein>
    <submittedName>
        <fullName evidence="8">Xaa-Pro peptidase family protein</fullName>
    </submittedName>
</protein>
<evidence type="ECO:0000313" key="9">
    <source>
        <dbReference type="Proteomes" id="UP001197974"/>
    </source>
</evidence>
<dbReference type="CDD" id="cd01092">
    <property type="entry name" value="APP-like"/>
    <property type="match status" value="1"/>
</dbReference>
<evidence type="ECO:0000256" key="5">
    <source>
        <dbReference type="ARBA" id="ARBA00023211"/>
    </source>
</evidence>
<accession>A0ABY9JUS4</accession>
<gene>
    <name evidence="8" type="ORF">LC087_02865</name>
</gene>
<dbReference type="InterPro" id="IPR029149">
    <property type="entry name" value="Creatin/AminoP/Spt16_N"/>
</dbReference>
<dbReference type="PANTHER" id="PTHR46112:SF10">
    <property type="entry name" value="DIPEPTIDASE YKVY-RELATED"/>
    <property type="match status" value="1"/>
</dbReference>
<evidence type="ECO:0000256" key="2">
    <source>
        <dbReference type="ARBA" id="ARBA00008766"/>
    </source>
</evidence>
<dbReference type="SUPFAM" id="SSF53092">
    <property type="entry name" value="Creatinase/prolidase N-terminal domain"/>
    <property type="match status" value="1"/>
</dbReference>
<evidence type="ECO:0000256" key="1">
    <source>
        <dbReference type="ARBA" id="ARBA00001936"/>
    </source>
</evidence>
<evidence type="ECO:0000259" key="6">
    <source>
        <dbReference type="Pfam" id="PF00557"/>
    </source>
</evidence>